<gene>
    <name evidence="1" type="ORF">DC094_00210</name>
</gene>
<dbReference type="EMBL" id="QDDL01000001">
    <property type="protein sequence ID" value="PVZ71510.1"/>
    <property type="molecule type" value="Genomic_DNA"/>
</dbReference>
<proteinExistence type="predicted"/>
<sequence length="69" mass="8154">MRTNAGTLFGQSQAQQDDREALRMHGKTVIIIFVRLFRFTNAKKPMNILTMDHTFYQIRSILIQIHRHP</sequence>
<keyword evidence="2" id="KW-1185">Reference proteome</keyword>
<evidence type="ECO:0000313" key="1">
    <source>
        <dbReference type="EMBL" id="PVZ71510.1"/>
    </source>
</evidence>
<dbReference type="Proteomes" id="UP000244906">
    <property type="component" value="Unassembled WGS sequence"/>
</dbReference>
<protein>
    <submittedName>
        <fullName evidence="1">Uncharacterized protein</fullName>
    </submittedName>
</protein>
<accession>A0A2V1H0M1</accession>
<organism evidence="1 2">
    <name type="scientific">Pelagibaculum spongiae</name>
    <dbReference type="NCBI Taxonomy" id="2080658"/>
    <lineage>
        <taxon>Bacteria</taxon>
        <taxon>Pseudomonadati</taxon>
        <taxon>Pseudomonadota</taxon>
        <taxon>Gammaproteobacteria</taxon>
        <taxon>Oceanospirillales</taxon>
        <taxon>Pelagibaculum</taxon>
    </lineage>
</organism>
<comment type="caution">
    <text evidence="1">The sequence shown here is derived from an EMBL/GenBank/DDBJ whole genome shotgun (WGS) entry which is preliminary data.</text>
</comment>
<reference evidence="1 2" key="1">
    <citation type="submission" date="2018-04" db="EMBL/GenBank/DDBJ databases">
        <title>Thalassorhabdus spongiae gen. nov., sp. nov., isolated from a marine sponge in South-West Iceland.</title>
        <authorList>
            <person name="Knobloch S."/>
            <person name="Daussin A."/>
            <person name="Johannsson R."/>
            <person name="Marteinsson V.T."/>
        </authorList>
    </citation>
    <scope>NUCLEOTIDE SEQUENCE [LARGE SCALE GENOMIC DNA]</scope>
    <source>
        <strain evidence="1 2">Hp12</strain>
    </source>
</reference>
<name>A0A2V1H0M1_9GAMM</name>
<dbReference type="AlphaFoldDB" id="A0A2V1H0M1"/>
<evidence type="ECO:0000313" key="2">
    <source>
        <dbReference type="Proteomes" id="UP000244906"/>
    </source>
</evidence>